<dbReference type="OrthoDB" id="1776707at2"/>
<evidence type="ECO:0000313" key="2">
    <source>
        <dbReference type="EMBL" id="EPR13880.1"/>
    </source>
</evidence>
<sequence length="508" mass="58872">MTNIVNQILKQEGDINNKDSPDYTKMKEFDLEELLSGSRNRRKNNLGYGALDNNSRFLLLCSRIKKHIDEEWIREQNQNNQKLLLERHRNAILGKPTEVNYLKDKIREYLKANRLENEGYPSWYKNLVDAIFHENWGIAGIAEWMDMPESSSAKIIGDRIYFFIDGKQVLKEQRISKKRFEQLRQAFMLGDETKRANENYSELYMYSGERVTVYTGRKVIDSQSVMVFRKYIVKVLTFEEQARRGTIPIELVPALEALVKCGVKVAFIGPVRSGKSTILLTWQLYEDPELEGVLIQTDPEIRIHEVMPKAPIMSLIAGGKELFELSSEILKSDADYLVVQEVRDGYTSYIAVEAANKGTNRLKITAHLSNPEDFCYDIANKIQGVFGGNIDYQMVRVANSFNFLFEMVQLPGKRSQKRLKSIYEIRYDTEANLISYHKICEYHKDTDSWCFNYSVGKKVMELGEFENPKALEVYKNTLKSLAKKYPMPEKVIKPTYSKVVVKEGEREK</sequence>
<protein>
    <submittedName>
        <fullName evidence="2">ATPase</fullName>
    </submittedName>
</protein>
<dbReference type="PANTHER" id="PTHR30486:SF6">
    <property type="entry name" value="TYPE IV PILUS RETRACTATION ATPASE PILT"/>
    <property type="match status" value="1"/>
</dbReference>
<dbReference type="SUPFAM" id="SSF52540">
    <property type="entry name" value="P-loop containing nucleoside triphosphate hydrolases"/>
    <property type="match status" value="1"/>
</dbReference>
<dbReference type="AlphaFoldDB" id="U4R5F3"/>
<name>U4R5F3_9FIRM</name>
<evidence type="ECO:0000256" key="1">
    <source>
        <dbReference type="ARBA" id="ARBA00006611"/>
    </source>
</evidence>
<dbReference type="PANTHER" id="PTHR30486">
    <property type="entry name" value="TWITCHING MOTILITY PROTEIN PILT"/>
    <property type="match status" value="1"/>
</dbReference>
<dbReference type="EMBL" id="ATAY01000013">
    <property type="protein sequence ID" value="EPR13880.1"/>
    <property type="molecule type" value="Genomic_DNA"/>
</dbReference>
<dbReference type="GO" id="GO:0016887">
    <property type="term" value="F:ATP hydrolysis activity"/>
    <property type="evidence" value="ECO:0007669"/>
    <property type="project" value="InterPro"/>
</dbReference>
<dbReference type="RefSeq" id="WP_020814065.1">
    <property type="nucleotide sequence ID" value="NZ_ATAY01000013.1"/>
</dbReference>
<dbReference type="STRING" id="1330534.L323_02125"/>
<reference evidence="2 3" key="1">
    <citation type="journal article" date="2013" name="Genome Announc.">
        <title>Draft Genome Sequence of the Cellulolytic Bacterium Clostridium papyrosolvens C7 (ATCC 700395).</title>
        <authorList>
            <person name="Zepeda V."/>
            <person name="Dassa B."/>
            <person name="Borovok I."/>
            <person name="Lamed R."/>
            <person name="Bayer E.A."/>
            <person name="Cate J.H."/>
        </authorList>
    </citation>
    <scope>NUCLEOTIDE SEQUENCE [LARGE SCALE GENOMIC DNA]</scope>
    <source>
        <strain evidence="2 3">C7</strain>
    </source>
</reference>
<dbReference type="InterPro" id="IPR050921">
    <property type="entry name" value="T4SS_GSP_E_ATPase"/>
</dbReference>
<proteinExistence type="inferred from homology"/>
<dbReference type="PATRIC" id="fig|1330534.3.peg.427"/>
<dbReference type="InterPro" id="IPR027417">
    <property type="entry name" value="P-loop_NTPase"/>
</dbReference>
<dbReference type="Gene3D" id="3.40.50.300">
    <property type="entry name" value="P-loop containing nucleotide triphosphate hydrolases"/>
    <property type="match status" value="1"/>
</dbReference>
<comment type="similarity">
    <text evidence="1">Belongs to the GSP E family.</text>
</comment>
<accession>U4R5F3</accession>
<dbReference type="Proteomes" id="UP000016860">
    <property type="component" value="Unassembled WGS sequence"/>
</dbReference>
<gene>
    <name evidence="2" type="ORF">L323_02125</name>
</gene>
<evidence type="ECO:0000313" key="3">
    <source>
        <dbReference type="Proteomes" id="UP000016860"/>
    </source>
</evidence>
<organism evidence="2 3">
    <name type="scientific">Ruminiclostridium papyrosolvens C7</name>
    <dbReference type="NCBI Taxonomy" id="1330534"/>
    <lineage>
        <taxon>Bacteria</taxon>
        <taxon>Bacillati</taxon>
        <taxon>Bacillota</taxon>
        <taxon>Clostridia</taxon>
        <taxon>Eubacteriales</taxon>
        <taxon>Oscillospiraceae</taxon>
        <taxon>Ruminiclostridium</taxon>
    </lineage>
</organism>
<comment type="caution">
    <text evidence="2">The sequence shown here is derived from an EMBL/GenBank/DDBJ whole genome shotgun (WGS) entry which is preliminary data.</text>
</comment>